<feature type="domain" description="RNA polymerase sigma factor 70 region 4 type 2" evidence="6">
    <location>
        <begin position="117"/>
        <end position="169"/>
    </location>
</feature>
<dbReference type="InterPro" id="IPR039425">
    <property type="entry name" value="RNA_pol_sigma-70-like"/>
</dbReference>
<dbReference type="Gene3D" id="1.10.1740.10">
    <property type="match status" value="1"/>
</dbReference>
<evidence type="ECO:0000256" key="2">
    <source>
        <dbReference type="ARBA" id="ARBA00023015"/>
    </source>
</evidence>
<dbReference type="GO" id="GO:0006352">
    <property type="term" value="P:DNA-templated transcription initiation"/>
    <property type="evidence" value="ECO:0007669"/>
    <property type="project" value="InterPro"/>
</dbReference>
<keyword evidence="2" id="KW-0805">Transcription regulation</keyword>
<dbReference type="PANTHER" id="PTHR43133">
    <property type="entry name" value="RNA POLYMERASE ECF-TYPE SIGMA FACTO"/>
    <property type="match status" value="1"/>
</dbReference>
<dbReference type="Pfam" id="PF08281">
    <property type="entry name" value="Sigma70_r4_2"/>
    <property type="match status" value="1"/>
</dbReference>
<evidence type="ECO:0008006" key="9">
    <source>
        <dbReference type="Google" id="ProtNLM"/>
    </source>
</evidence>
<name>A0A0S7Y5R0_UNCSA</name>
<evidence type="ECO:0000259" key="5">
    <source>
        <dbReference type="Pfam" id="PF04542"/>
    </source>
</evidence>
<gene>
    <name evidence="7" type="ORF">AMJ44_01360</name>
</gene>
<dbReference type="InterPro" id="IPR013324">
    <property type="entry name" value="RNA_pol_sigma_r3/r4-like"/>
</dbReference>
<dbReference type="InterPro" id="IPR007627">
    <property type="entry name" value="RNA_pol_sigma70_r2"/>
</dbReference>
<dbReference type="SUPFAM" id="SSF88659">
    <property type="entry name" value="Sigma3 and sigma4 domains of RNA polymerase sigma factors"/>
    <property type="match status" value="1"/>
</dbReference>
<protein>
    <recommendedName>
        <fullName evidence="9">HTH luxR-type domain-containing protein</fullName>
    </recommendedName>
</protein>
<organism evidence="7 8">
    <name type="scientific">candidate division WOR-1 bacterium DG_54_3</name>
    <dbReference type="NCBI Taxonomy" id="1703775"/>
    <lineage>
        <taxon>Bacteria</taxon>
        <taxon>Bacillati</taxon>
        <taxon>Saganbacteria</taxon>
    </lineage>
</organism>
<dbReference type="InterPro" id="IPR036388">
    <property type="entry name" value="WH-like_DNA-bd_sf"/>
</dbReference>
<evidence type="ECO:0000313" key="8">
    <source>
        <dbReference type="Proteomes" id="UP000051861"/>
    </source>
</evidence>
<dbReference type="InterPro" id="IPR014284">
    <property type="entry name" value="RNA_pol_sigma-70_dom"/>
</dbReference>
<dbReference type="Proteomes" id="UP000051861">
    <property type="component" value="Unassembled WGS sequence"/>
</dbReference>
<evidence type="ECO:0000256" key="3">
    <source>
        <dbReference type="ARBA" id="ARBA00023082"/>
    </source>
</evidence>
<keyword evidence="3" id="KW-0731">Sigma factor</keyword>
<dbReference type="EMBL" id="LIZX01000010">
    <property type="protein sequence ID" value="KPJ70006.1"/>
    <property type="molecule type" value="Genomic_DNA"/>
</dbReference>
<accession>A0A0S7Y5R0</accession>
<dbReference type="SUPFAM" id="SSF88946">
    <property type="entry name" value="Sigma2 domain of RNA polymerase sigma factors"/>
    <property type="match status" value="1"/>
</dbReference>
<dbReference type="Gene3D" id="1.10.10.10">
    <property type="entry name" value="Winged helix-like DNA-binding domain superfamily/Winged helix DNA-binding domain"/>
    <property type="match status" value="1"/>
</dbReference>
<feature type="domain" description="RNA polymerase sigma-70 region 2" evidence="5">
    <location>
        <begin position="9"/>
        <end position="75"/>
    </location>
</feature>
<evidence type="ECO:0000313" key="7">
    <source>
        <dbReference type="EMBL" id="KPJ70006.1"/>
    </source>
</evidence>
<reference evidence="7 8" key="1">
    <citation type="journal article" date="2015" name="Microbiome">
        <title>Genomic resolution of linkages in carbon, nitrogen, and sulfur cycling among widespread estuary sediment bacteria.</title>
        <authorList>
            <person name="Baker B.J."/>
            <person name="Lazar C.S."/>
            <person name="Teske A.P."/>
            <person name="Dick G.J."/>
        </authorList>
    </citation>
    <scope>NUCLEOTIDE SEQUENCE [LARGE SCALE GENOMIC DNA]</scope>
    <source>
        <strain evidence="7">DG_54_3</strain>
    </source>
</reference>
<dbReference type="InterPro" id="IPR013249">
    <property type="entry name" value="RNA_pol_sigma70_r4_t2"/>
</dbReference>
<dbReference type="AlphaFoldDB" id="A0A0S7Y5R0"/>
<proteinExistence type="inferred from homology"/>
<evidence type="ECO:0000256" key="4">
    <source>
        <dbReference type="ARBA" id="ARBA00023163"/>
    </source>
</evidence>
<comment type="similarity">
    <text evidence="1">Belongs to the sigma-70 factor family. ECF subfamily.</text>
</comment>
<comment type="caution">
    <text evidence="7">The sequence shown here is derived from an EMBL/GenBank/DDBJ whole genome shotgun (WGS) entry which is preliminary data.</text>
</comment>
<dbReference type="InterPro" id="IPR013325">
    <property type="entry name" value="RNA_pol_sigma_r2"/>
</dbReference>
<dbReference type="GO" id="GO:0016987">
    <property type="term" value="F:sigma factor activity"/>
    <property type="evidence" value="ECO:0007669"/>
    <property type="project" value="UniProtKB-KW"/>
</dbReference>
<dbReference type="PANTHER" id="PTHR43133:SF25">
    <property type="entry name" value="RNA POLYMERASE SIGMA FACTOR RFAY-RELATED"/>
    <property type="match status" value="1"/>
</dbReference>
<dbReference type="CDD" id="cd06171">
    <property type="entry name" value="Sigma70_r4"/>
    <property type="match status" value="1"/>
</dbReference>
<dbReference type="NCBIfam" id="TIGR02937">
    <property type="entry name" value="sigma70-ECF"/>
    <property type="match status" value="1"/>
</dbReference>
<dbReference type="Pfam" id="PF04542">
    <property type="entry name" value="Sigma70_r2"/>
    <property type="match status" value="1"/>
</dbReference>
<dbReference type="GO" id="GO:0003677">
    <property type="term" value="F:DNA binding"/>
    <property type="evidence" value="ECO:0007669"/>
    <property type="project" value="InterPro"/>
</dbReference>
<evidence type="ECO:0000259" key="6">
    <source>
        <dbReference type="Pfam" id="PF08281"/>
    </source>
</evidence>
<sequence length="194" mass="22882">MSHRTFDDLYDQYRTAVYSFSYRLTQNRGEAEDLFQETWLRVAQNFPKVLDMQKVKAWLFTITANLHRDMLRKKRIRRLFLFQKRWKFDQDLTSCRDIPEDGSSDSANESEQVDISLAISRAMASLPDQQRLIFVLKEVDGFKQSEISEILGMPVGTVKSMMYRAVQRLRRDLAAYQSKTIENYKRGPNEMQSC</sequence>
<evidence type="ECO:0000256" key="1">
    <source>
        <dbReference type="ARBA" id="ARBA00010641"/>
    </source>
</evidence>
<keyword evidence="4" id="KW-0804">Transcription</keyword>